<evidence type="ECO:0008006" key="4">
    <source>
        <dbReference type="Google" id="ProtNLM"/>
    </source>
</evidence>
<evidence type="ECO:0000256" key="1">
    <source>
        <dbReference type="SAM" id="Phobius"/>
    </source>
</evidence>
<gene>
    <name evidence="2" type="ORF">JOF43_003656</name>
</gene>
<accession>A0ABS4X5C9</accession>
<keyword evidence="1" id="KW-1133">Transmembrane helix</keyword>
<keyword evidence="3" id="KW-1185">Reference proteome</keyword>
<evidence type="ECO:0000313" key="3">
    <source>
        <dbReference type="Proteomes" id="UP001519290"/>
    </source>
</evidence>
<dbReference type="EMBL" id="JAGIOD010000002">
    <property type="protein sequence ID" value="MBP2383667.1"/>
    <property type="molecule type" value="Genomic_DNA"/>
</dbReference>
<sequence length="133" mass="15152">MFRFLLAVSIRIRNFGRCYMPTNILVDAIRTRRGMKWGPVAMLLAIPYFAVAVWLVGLIDQGAPGWLHLFVLLTVWSGFKMLWLGPASIVWLIRARIGEADARRRQRRAVAREANDAPERDVSELARVAGYVQ</sequence>
<protein>
    <recommendedName>
        <fullName evidence="4">Sulfate permease</fullName>
    </recommendedName>
</protein>
<evidence type="ECO:0000313" key="2">
    <source>
        <dbReference type="EMBL" id="MBP2383667.1"/>
    </source>
</evidence>
<proteinExistence type="predicted"/>
<comment type="caution">
    <text evidence="2">The sequence shown here is derived from an EMBL/GenBank/DDBJ whole genome shotgun (WGS) entry which is preliminary data.</text>
</comment>
<dbReference type="RefSeq" id="WP_209904450.1">
    <property type="nucleotide sequence ID" value="NZ_BAAAJW010000022.1"/>
</dbReference>
<name>A0ABS4X5C9_9MICO</name>
<organism evidence="2 3">
    <name type="scientific">Brachybacterium sacelli</name>
    <dbReference type="NCBI Taxonomy" id="173364"/>
    <lineage>
        <taxon>Bacteria</taxon>
        <taxon>Bacillati</taxon>
        <taxon>Actinomycetota</taxon>
        <taxon>Actinomycetes</taxon>
        <taxon>Micrococcales</taxon>
        <taxon>Dermabacteraceae</taxon>
        <taxon>Brachybacterium</taxon>
    </lineage>
</organism>
<feature type="transmembrane region" description="Helical" evidence="1">
    <location>
        <begin position="65"/>
        <end position="93"/>
    </location>
</feature>
<dbReference type="Proteomes" id="UP001519290">
    <property type="component" value="Unassembled WGS sequence"/>
</dbReference>
<keyword evidence="1" id="KW-0472">Membrane</keyword>
<feature type="transmembrane region" description="Helical" evidence="1">
    <location>
        <begin position="40"/>
        <end position="59"/>
    </location>
</feature>
<reference evidence="2 3" key="1">
    <citation type="submission" date="2021-03" db="EMBL/GenBank/DDBJ databases">
        <title>Sequencing the genomes of 1000 actinobacteria strains.</title>
        <authorList>
            <person name="Klenk H.-P."/>
        </authorList>
    </citation>
    <scope>NUCLEOTIDE SEQUENCE [LARGE SCALE GENOMIC DNA]</scope>
    <source>
        <strain evidence="2 3">DSM 14566</strain>
    </source>
</reference>
<keyword evidence="1" id="KW-0812">Transmembrane</keyword>